<keyword evidence="1" id="KW-1133">Transmembrane helix</keyword>
<dbReference type="OrthoDB" id="981524at2"/>
<dbReference type="EMBL" id="BBNY01000009">
    <property type="protein sequence ID" value="GAL89400.1"/>
    <property type="molecule type" value="Genomic_DNA"/>
</dbReference>
<protein>
    <submittedName>
        <fullName evidence="2">Uncharacterized protein</fullName>
    </submittedName>
</protein>
<name>A0A098LR73_9FLAO</name>
<gene>
    <name evidence="2" type="ORF">JCM19538_1395</name>
</gene>
<evidence type="ECO:0000313" key="3">
    <source>
        <dbReference type="Proteomes" id="UP000030184"/>
    </source>
</evidence>
<keyword evidence="1" id="KW-0472">Membrane</keyword>
<keyword evidence="3" id="KW-1185">Reference proteome</keyword>
<accession>A0A098LR73</accession>
<organism evidence="2 3">
    <name type="scientific">Jejuia pallidilutea</name>
    <dbReference type="NCBI Taxonomy" id="504487"/>
    <lineage>
        <taxon>Bacteria</taxon>
        <taxon>Pseudomonadati</taxon>
        <taxon>Bacteroidota</taxon>
        <taxon>Flavobacteriia</taxon>
        <taxon>Flavobacteriales</taxon>
        <taxon>Flavobacteriaceae</taxon>
        <taxon>Jejuia</taxon>
    </lineage>
</organism>
<comment type="caution">
    <text evidence="2">The sequence shown here is derived from an EMBL/GenBank/DDBJ whole genome shotgun (WGS) entry which is preliminary data.</text>
</comment>
<reference evidence="3" key="1">
    <citation type="journal article" date="2014" name="Genome Announc.">
        <title>Draft Genome Sequence of Marine Flavobacterium Jejuia pallidilutea Strain 11shimoA1 and Pigmentation Mutants.</title>
        <authorList>
            <person name="Takatani N."/>
            <person name="Nakanishi M."/>
            <person name="Meirelles P."/>
            <person name="Mino S."/>
            <person name="Suda W."/>
            <person name="Oshima K."/>
            <person name="Hattori M."/>
            <person name="Ohkuma M."/>
            <person name="Hosokawa M."/>
            <person name="Miyashita K."/>
            <person name="Thompson F.L."/>
            <person name="Niwa A."/>
            <person name="Sawabe T."/>
            <person name="Sawabe T."/>
        </authorList>
    </citation>
    <scope>NUCLEOTIDE SEQUENCE [LARGE SCALE GENOMIC DNA]</scope>
    <source>
        <strain evidence="3">JCM 19538</strain>
    </source>
</reference>
<evidence type="ECO:0000313" key="2">
    <source>
        <dbReference type="EMBL" id="GAL89400.1"/>
    </source>
</evidence>
<keyword evidence="1" id="KW-0812">Transmembrane</keyword>
<evidence type="ECO:0000256" key="1">
    <source>
        <dbReference type="SAM" id="Phobius"/>
    </source>
</evidence>
<feature type="transmembrane region" description="Helical" evidence="1">
    <location>
        <begin position="80"/>
        <end position="99"/>
    </location>
</feature>
<dbReference type="AlphaFoldDB" id="A0A098LR73"/>
<dbReference type="Proteomes" id="UP000030184">
    <property type="component" value="Unassembled WGS sequence"/>
</dbReference>
<sequence>MKNRKLHHIKSHGFKVPKDYFNAFEENLLNRIEEEAHLPKTETGFKVPNGYFNAIEDNVLQKLSEETKTKVISLFNKKTIVYISSVAAAILLLLNLSIFEKTPSFDNLETETVETYILNENISSYEIASLFTDTELNDNNFVDHNLDAENIEEYLLNNADIEALLIE</sequence>
<proteinExistence type="predicted"/>
<dbReference type="RefSeq" id="WP_045371763.1">
    <property type="nucleotide sequence ID" value="NZ_BBNY01000009.1"/>
</dbReference>